<name>A0A8C3QGJ4_9PASS</name>
<evidence type="ECO:0000313" key="2">
    <source>
        <dbReference type="Proteomes" id="UP000694396"/>
    </source>
</evidence>
<reference evidence="1" key="1">
    <citation type="submission" date="2025-08" db="UniProtKB">
        <authorList>
            <consortium name="Ensembl"/>
        </authorList>
    </citation>
    <scope>IDENTIFICATION</scope>
</reference>
<reference evidence="1" key="2">
    <citation type="submission" date="2025-09" db="UniProtKB">
        <authorList>
            <consortium name="Ensembl"/>
        </authorList>
    </citation>
    <scope>IDENTIFICATION</scope>
</reference>
<evidence type="ECO:0000313" key="1">
    <source>
        <dbReference type="Ensembl" id="ENSCRFP00000003882.1"/>
    </source>
</evidence>
<proteinExistence type="predicted"/>
<dbReference type="Ensembl" id="ENSCRFT00000004035.1">
    <property type="protein sequence ID" value="ENSCRFP00000003882.1"/>
    <property type="gene ID" value="ENSCRFG00000003160.1"/>
</dbReference>
<keyword evidence="2" id="KW-1185">Reference proteome</keyword>
<dbReference type="Proteomes" id="UP000694396">
    <property type="component" value="Unplaced"/>
</dbReference>
<dbReference type="AlphaFoldDB" id="A0A8C3QGJ4"/>
<sequence>MTTSQCLSRKHWPGLAVAEPPLLFHLRGLLRKGYRLLQLPLASSRFCRYTGGAELTRSRFRALLCPPTAPALQDILTPEPVAVLVKGADPKRFLAKLYGQA</sequence>
<organism evidence="1 2">
    <name type="scientific">Cyanoderma ruficeps</name>
    <name type="common">rufous-capped babbler</name>
    <dbReference type="NCBI Taxonomy" id="181631"/>
    <lineage>
        <taxon>Eukaryota</taxon>
        <taxon>Metazoa</taxon>
        <taxon>Chordata</taxon>
        <taxon>Craniata</taxon>
        <taxon>Vertebrata</taxon>
        <taxon>Euteleostomi</taxon>
        <taxon>Archelosauria</taxon>
        <taxon>Archosauria</taxon>
        <taxon>Dinosauria</taxon>
        <taxon>Saurischia</taxon>
        <taxon>Theropoda</taxon>
        <taxon>Coelurosauria</taxon>
        <taxon>Aves</taxon>
        <taxon>Neognathae</taxon>
        <taxon>Neoaves</taxon>
        <taxon>Telluraves</taxon>
        <taxon>Australaves</taxon>
        <taxon>Passeriformes</taxon>
        <taxon>Sylvioidea</taxon>
        <taxon>Timaliidae</taxon>
        <taxon>Cyanoderma</taxon>
    </lineage>
</organism>
<protein>
    <submittedName>
        <fullName evidence="1">Uncharacterized protein</fullName>
    </submittedName>
</protein>
<accession>A0A8C3QGJ4</accession>